<name>A0A7X5P7E7_CLOSG</name>
<evidence type="ECO:0000313" key="8">
    <source>
        <dbReference type="Proteomes" id="UP000223854"/>
    </source>
</evidence>
<dbReference type="InterPro" id="IPR036271">
    <property type="entry name" value="Tet_transcr_reg_TetR-rel_C_sf"/>
</dbReference>
<dbReference type="GO" id="GO:0003677">
    <property type="term" value="F:DNA binding"/>
    <property type="evidence" value="ECO:0007669"/>
    <property type="project" value="UniProtKB-UniRule"/>
</dbReference>
<dbReference type="RefSeq" id="WP_003491197.1">
    <property type="nucleotide sequence ID" value="NZ_CBCRVC010000001.1"/>
</dbReference>
<keyword evidence="8" id="KW-1185">Reference proteome</keyword>
<dbReference type="PANTHER" id="PTHR43479">
    <property type="entry name" value="ACREF/ENVCD OPERON REPRESSOR-RELATED"/>
    <property type="match status" value="1"/>
</dbReference>
<dbReference type="Pfam" id="PF00440">
    <property type="entry name" value="TetR_N"/>
    <property type="match status" value="1"/>
</dbReference>
<gene>
    <name evidence="4" type="ORF">CLSPO_c15930</name>
    <name evidence="6" type="ORF">CRX47_11845</name>
    <name evidence="5" type="ORF">FDF70_04330</name>
</gene>
<sequence>MPKKTFFYLQKEKQDRIIDSAILQFSKVHYNKVTIDSIVEGAKIPKGSFYQYFKNKDDLYEYIFSQIGDEKKEVIENLRKNIGKINFKEYVIMMLQEGQKYEEKDVTLLELKSKFINQCPQELRKKILKNEIAKSYMLLEDIITDYINKGELRKDLKVDKAAYMITSCIISLENYDGVEKFEEIISDILDILINGIK</sequence>
<evidence type="ECO:0000313" key="7">
    <source>
        <dbReference type="Proteomes" id="UP000033052"/>
    </source>
</evidence>
<dbReference type="Proteomes" id="UP000033052">
    <property type="component" value="Chromosome"/>
</dbReference>
<dbReference type="Proteomes" id="UP000223854">
    <property type="component" value="Unassembled WGS sequence"/>
</dbReference>
<dbReference type="Proteomes" id="UP000486601">
    <property type="component" value="Unassembled WGS sequence"/>
</dbReference>
<accession>A0A7X5P7E7</accession>
<keyword evidence="1 2" id="KW-0238">DNA-binding</keyword>
<dbReference type="GeneID" id="92938302"/>
<dbReference type="Pfam" id="PF08359">
    <property type="entry name" value="TetR_C_4"/>
    <property type="match status" value="1"/>
</dbReference>
<proteinExistence type="predicted"/>
<reference evidence="4 7" key="2">
    <citation type="journal article" date="2015" name="PLoS ONE">
        <title>A universal mariner transposon system for forward genetic studies in the genus clostridium.</title>
        <authorList>
            <person name="Zhang Y."/>
            <person name="Grosse-Honebrink A."/>
            <person name="Minton N.P."/>
        </authorList>
    </citation>
    <scope>NUCLEOTIDE SEQUENCE [LARGE SCALE GENOMIC DNA]</scope>
    <source>
        <strain evidence="4 7">NCIMB 10696</strain>
    </source>
</reference>
<evidence type="ECO:0000313" key="4">
    <source>
        <dbReference type="EMBL" id="AKC62313.1"/>
    </source>
</evidence>
<feature type="domain" description="HTH tetR-type" evidence="3">
    <location>
        <begin position="11"/>
        <end position="71"/>
    </location>
</feature>
<dbReference type="PROSITE" id="PS50977">
    <property type="entry name" value="HTH_TETR_2"/>
    <property type="match status" value="1"/>
</dbReference>
<reference evidence="4" key="1">
    <citation type="submission" date="2014-08" db="EMBL/GenBank/DDBJ databases">
        <authorList>
            <person name="Kubiak A."/>
            <person name="Poehlein A."/>
            <person name="Daniel R."/>
            <person name="Minton N.P."/>
        </authorList>
    </citation>
    <scope>NUCLEOTIDE SEQUENCE</scope>
    <source>
        <strain evidence="4">NCIMB 10696</strain>
    </source>
</reference>
<evidence type="ECO:0000313" key="6">
    <source>
        <dbReference type="EMBL" id="PHH00509.1"/>
    </source>
</evidence>
<dbReference type="InterPro" id="IPR001647">
    <property type="entry name" value="HTH_TetR"/>
</dbReference>
<evidence type="ECO:0000313" key="9">
    <source>
        <dbReference type="Proteomes" id="UP000486601"/>
    </source>
</evidence>
<evidence type="ECO:0000256" key="2">
    <source>
        <dbReference type="PROSITE-ProRule" id="PRU00335"/>
    </source>
</evidence>
<dbReference type="PANTHER" id="PTHR43479:SF11">
    <property type="entry name" value="ACREF_ENVCD OPERON REPRESSOR-RELATED"/>
    <property type="match status" value="1"/>
</dbReference>
<dbReference type="EMBL" id="SXCS01000002">
    <property type="protein sequence ID" value="NFR60746.1"/>
    <property type="molecule type" value="Genomic_DNA"/>
</dbReference>
<organism evidence="5 9">
    <name type="scientific">Clostridium sporogenes</name>
    <dbReference type="NCBI Taxonomy" id="1509"/>
    <lineage>
        <taxon>Bacteria</taxon>
        <taxon>Bacillati</taxon>
        <taxon>Bacillota</taxon>
        <taxon>Clostridia</taxon>
        <taxon>Eubacteriales</taxon>
        <taxon>Clostridiaceae</taxon>
        <taxon>Clostridium</taxon>
    </lineage>
</organism>
<dbReference type="InterPro" id="IPR050624">
    <property type="entry name" value="HTH-type_Tx_Regulator"/>
</dbReference>
<protein>
    <submittedName>
        <fullName evidence="4">Regulatory protein TetR family</fullName>
    </submittedName>
    <submittedName>
        <fullName evidence="5">TetR/AcrR family transcriptional regulator</fullName>
    </submittedName>
</protein>
<feature type="DNA-binding region" description="H-T-H motif" evidence="2">
    <location>
        <begin position="34"/>
        <end position="53"/>
    </location>
</feature>
<evidence type="ECO:0000259" key="3">
    <source>
        <dbReference type="PROSITE" id="PS50977"/>
    </source>
</evidence>
<evidence type="ECO:0000313" key="5">
    <source>
        <dbReference type="EMBL" id="NFR60746.1"/>
    </source>
</evidence>
<dbReference type="InterPro" id="IPR009057">
    <property type="entry name" value="Homeodomain-like_sf"/>
</dbReference>
<dbReference type="EMBL" id="PDLH01000007">
    <property type="protein sequence ID" value="PHH00509.1"/>
    <property type="molecule type" value="Genomic_DNA"/>
</dbReference>
<dbReference type="InterPro" id="IPR013570">
    <property type="entry name" value="Tscrpt_reg_YsiA_C"/>
</dbReference>
<reference evidence="6 8" key="3">
    <citation type="submission" date="2017-09" db="EMBL/GenBank/DDBJ databases">
        <title>FDA dAtabase for Regulatory Grade micrObial Sequences (FDA-ARGOS): Supporting development and validation of Infectious Disease Dx tests.</title>
        <authorList>
            <person name="Kerrigan L."/>
            <person name="Long C."/>
            <person name="Tallon L.J."/>
            <person name="Sadzewicz L."/>
            <person name="Ott S."/>
            <person name="Zhao X."/>
            <person name="Nagaraj S."/>
            <person name="Vavikolanu K."/>
            <person name="Aluvathingal J."/>
            <person name="Nadendla S."/>
            <person name="Sichtig H."/>
        </authorList>
    </citation>
    <scope>NUCLEOTIDE SEQUENCE [LARGE SCALE GENOMIC DNA]</scope>
    <source>
        <strain evidence="6 8">FDAARGOS_423</strain>
    </source>
</reference>
<dbReference type="Gene3D" id="1.10.357.10">
    <property type="entry name" value="Tetracycline Repressor, domain 2"/>
    <property type="match status" value="1"/>
</dbReference>
<dbReference type="SUPFAM" id="SSF48498">
    <property type="entry name" value="Tetracyclin repressor-like, C-terminal domain"/>
    <property type="match status" value="1"/>
</dbReference>
<reference evidence="5 9" key="4">
    <citation type="submission" date="2019-04" db="EMBL/GenBank/DDBJ databases">
        <title>Genome sequencing of Clostridium botulinum Groups I-IV and Clostridium butyricum.</title>
        <authorList>
            <person name="Brunt J."/>
            <person name="Van Vliet A.H.M."/>
            <person name="Stringer S.C."/>
            <person name="Carter A.T."/>
            <person name="Peck M.W."/>
        </authorList>
    </citation>
    <scope>NUCLEOTIDE SEQUENCE [LARGE SCALE GENOMIC DNA]</scope>
    <source>
        <strain evidence="5 9">IFR 18/108</strain>
    </source>
</reference>
<dbReference type="KEGG" id="cld:CLSPO_c15930"/>
<evidence type="ECO:0000256" key="1">
    <source>
        <dbReference type="ARBA" id="ARBA00023125"/>
    </source>
</evidence>
<dbReference type="AlphaFoldDB" id="A0A7X5P7E7"/>
<dbReference type="SUPFAM" id="SSF46689">
    <property type="entry name" value="Homeodomain-like"/>
    <property type="match status" value="1"/>
</dbReference>
<dbReference type="EMBL" id="CP009225">
    <property type="protein sequence ID" value="AKC62313.1"/>
    <property type="molecule type" value="Genomic_DNA"/>
</dbReference>